<keyword evidence="3" id="KW-1185">Reference proteome</keyword>
<dbReference type="EMBL" id="CM001882">
    <property type="protein sequence ID" value="EOY04695.1"/>
    <property type="molecule type" value="Genomic_DNA"/>
</dbReference>
<dbReference type="eggNOG" id="KOG0017">
    <property type="taxonomic scope" value="Eukaryota"/>
</dbReference>
<dbReference type="CDD" id="cd09272">
    <property type="entry name" value="RNase_HI_RT_Ty1"/>
    <property type="match status" value="1"/>
</dbReference>
<evidence type="ECO:0000313" key="2">
    <source>
        <dbReference type="EMBL" id="EOY04695.1"/>
    </source>
</evidence>
<dbReference type="OMA" id="HTRPNIG"/>
<reference evidence="2 3" key="1">
    <citation type="journal article" date="2013" name="Genome Biol.">
        <title>The genome sequence of the most widely cultivated cacao type and its use to identify candidate genes regulating pod color.</title>
        <authorList>
            <person name="Motamayor J.C."/>
            <person name="Mockaitis K."/>
            <person name="Schmutz J."/>
            <person name="Haiminen N."/>
            <person name="Iii D.L."/>
            <person name="Cornejo O."/>
            <person name="Findley S.D."/>
            <person name="Zheng P."/>
            <person name="Utro F."/>
            <person name="Royaert S."/>
            <person name="Saski C."/>
            <person name="Jenkins J."/>
            <person name="Podicheti R."/>
            <person name="Zhao M."/>
            <person name="Scheffler B.E."/>
            <person name="Stack J.C."/>
            <person name="Feltus F.A."/>
            <person name="Mustiga G.M."/>
            <person name="Amores F."/>
            <person name="Phillips W."/>
            <person name="Marelli J.P."/>
            <person name="May G.D."/>
            <person name="Shapiro H."/>
            <person name="Ma J."/>
            <person name="Bustamante C.D."/>
            <person name="Schnell R.J."/>
            <person name="Main D."/>
            <person name="Gilbert D."/>
            <person name="Parida L."/>
            <person name="Kuhn D.N."/>
        </authorList>
    </citation>
    <scope>NUCLEOTIDE SEQUENCE [LARGE SCALE GENOMIC DNA]</scope>
    <source>
        <strain evidence="3">cv. Matina 1-6</strain>
    </source>
</reference>
<evidence type="ECO:0000313" key="3">
    <source>
        <dbReference type="Proteomes" id="UP000026915"/>
    </source>
</evidence>
<dbReference type="AlphaFoldDB" id="A0A061EI92"/>
<dbReference type="Gramene" id="EOY04695">
    <property type="protein sequence ID" value="EOY04695"/>
    <property type="gene ID" value="TCM_019887"/>
</dbReference>
<dbReference type="PANTHER" id="PTHR11439">
    <property type="entry name" value="GAG-POL-RELATED RETROTRANSPOSON"/>
    <property type="match status" value="1"/>
</dbReference>
<organism evidence="2 3">
    <name type="scientific">Theobroma cacao</name>
    <name type="common">Cacao</name>
    <name type="synonym">Cocoa</name>
    <dbReference type="NCBI Taxonomy" id="3641"/>
    <lineage>
        <taxon>Eukaryota</taxon>
        <taxon>Viridiplantae</taxon>
        <taxon>Streptophyta</taxon>
        <taxon>Embryophyta</taxon>
        <taxon>Tracheophyta</taxon>
        <taxon>Spermatophyta</taxon>
        <taxon>Magnoliopsida</taxon>
        <taxon>eudicotyledons</taxon>
        <taxon>Gunneridae</taxon>
        <taxon>Pentapetalae</taxon>
        <taxon>rosids</taxon>
        <taxon>malvids</taxon>
        <taxon>Malvales</taxon>
        <taxon>Malvaceae</taxon>
        <taxon>Byttnerioideae</taxon>
        <taxon>Theobroma</taxon>
    </lineage>
</organism>
<name>A0A061EI92_THECC</name>
<keyword evidence="2" id="KW-0808">Transferase</keyword>
<keyword evidence="2" id="KW-0418">Kinase</keyword>
<dbReference type="InterPro" id="IPR043502">
    <property type="entry name" value="DNA/RNA_pol_sf"/>
</dbReference>
<dbReference type="STRING" id="3641.A0A061EI92"/>
<dbReference type="InParanoid" id="A0A061EI92"/>
<dbReference type="Pfam" id="PF07727">
    <property type="entry name" value="RVT_2"/>
    <property type="match status" value="1"/>
</dbReference>
<proteinExistence type="predicted"/>
<accession>A0A061EI92</accession>
<feature type="domain" description="Reverse transcriptase Ty1/copia-type" evidence="1">
    <location>
        <begin position="32"/>
        <end position="127"/>
    </location>
</feature>
<gene>
    <name evidence="2" type="ORF">TCM_019887</name>
</gene>
<dbReference type="PANTHER" id="PTHR11439:SF440">
    <property type="entry name" value="INTEGRASE CATALYTIC DOMAIN-CONTAINING PROTEIN"/>
    <property type="match status" value="1"/>
</dbReference>
<sequence>MSKMPPNGELDEEVYMDLPPGFEGASGNKKGQTDHTRFFKHSQDGKKTILIVYVDDIILTRDNKEEMEGLKKTLRSEFEIKDLRQLRYFLMMEVARSMKCITSQSKYTLDLLKETRMLGSKPAETPIGMNKKLGRARSGIPGDRGRDQCLVGRLISLSHTRPDIAFAVSVVSQYMHSPSEEHLEAVNRILQYVKPTPGKGLFFKKNELRSVEAFTDADWASSVEDRRSTSGYCTKVWGNLVTWRSKKQPVVARSSAEAEFRALAQGTCELIWLKKLTEELKVSSMGPKKLYCDNKAAISIAHNLVHHD</sequence>
<dbReference type="HOGENOM" id="CLU_001650_21_0_1"/>
<dbReference type="InterPro" id="IPR013103">
    <property type="entry name" value="RVT_2"/>
</dbReference>
<dbReference type="GO" id="GO:0016301">
    <property type="term" value="F:kinase activity"/>
    <property type="evidence" value="ECO:0007669"/>
    <property type="project" value="UniProtKB-KW"/>
</dbReference>
<protein>
    <submittedName>
        <fullName evidence="2">Cysteine-rich RLK (RECEPTOR-like protein kinase) 8, putative</fullName>
    </submittedName>
</protein>
<dbReference type="Proteomes" id="UP000026915">
    <property type="component" value="Chromosome 4"/>
</dbReference>
<evidence type="ECO:0000259" key="1">
    <source>
        <dbReference type="Pfam" id="PF07727"/>
    </source>
</evidence>
<dbReference type="SUPFAM" id="SSF56672">
    <property type="entry name" value="DNA/RNA polymerases"/>
    <property type="match status" value="1"/>
</dbReference>